<comment type="caution">
    <text evidence="4">The sequence shown here is derived from an EMBL/GenBank/DDBJ whole genome shotgun (WGS) entry which is preliminary data.</text>
</comment>
<dbReference type="SUPFAM" id="SSF46894">
    <property type="entry name" value="C-terminal effector domain of the bipartite response regulators"/>
    <property type="match status" value="1"/>
</dbReference>
<dbReference type="GO" id="GO:0003677">
    <property type="term" value="F:DNA binding"/>
    <property type="evidence" value="ECO:0007669"/>
    <property type="project" value="UniProtKB-UniRule"/>
</dbReference>
<reference evidence="4 5" key="1">
    <citation type="submission" date="2018-03" db="EMBL/GenBank/DDBJ databases">
        <title>The draft genome of Mesorhizobium soli JCM 19897.</title>
        <authorList>
            <person name="Li L."/>
            <person name="Liu L."/>
            <person name="Liang L."/>
            <person name="Wang T."/>
            <person name="Zhang X."/>
        </authorList>
    </citation>
    <scope>NUCLEOTIDE SEQUENCE [LARGE SCALE GENOMIC DNA]</scope>
    <source>
        <strain evidence="4 5">JCM 19897</strain>
    </source>
</reference>
<evidence type="ECO:0000313" key="5">
    <source>
        <dbReference type="Proteomes" id="UP000240653"/>
    </source>
</evidence>
<dbReference type="Proteomes" id="UP000240653">
    <property type="component" value="Unassembled WGS sequence"/>
</dbReference>
<dbReference type="Gene3D" id="1.10.10.10">
    <property type="entry name" value="Winged helix-like DNA-binding domain superfamily/Winged helix DNA-binding domain"/>
    <property type="match status" value="1"/>
</dbReference>
<proteinExistence type="predicted"/>
<evidence type="ECO:0000313" key="4">
    <source>
        <dbReference type="EMBL" id="PSJ57820.1"/>
    </source>
</evidence>
<dbReference type="OrthoDB" id="7794946at2"/>
<dbReference type="InterPro" id="IPR016032">
    <property type="entry name" value="Sig_transdc_resp-reg_C-effctor"/>
</dbReference>
<dbReference type="EMBL" id="PXYL01000012">
    <property type="protein sequence ID" value="PSJ57820.1"/>
    <property type="molecule type" value="Genomic_DNA"/>
</dbReference>
<evidence type="ECO:0000259" key="3">
    <source>
        <dbReference type="PROSITE" id="PS51755"/>
    </source>
</evidence>
<dbReference type="Pfam" id="PF00486">
    <property type="entry name" value="Trans_reg_C"/>
    <property type="match status" value="1"/>
</dbReference>
<dbReference type="AlphaFoldDB" id="A0A2P7S5T7"/>
<accession>A0A2P7S5T7</accession>
<dbReference type="CDD" id="cd00383">
    <property type="entry name" value="trans_reg_C"/>
    <property type="match status" value="1"/>
</dbReference>
<keyword evidence="5" id="KW-1185">Reference proteome</keyword>
<evidence type="ECO:0000256" key="2">
    <source>
        <dbReference type="PROSITE-ProRule" id="PRU01091"/>
    </source>
</evidence>
<dbReference type="InterPro" id="IPR001867">
    <property type="entry name" value="OmpR/PhoB-type_DNA-bd"/>
</dbReference>
<dbReference type="SMART" id="SM00862">
    <property type="entry name" value="Trans_reg_C"/>
    <property type="match status" value="1"/>
</dbReference>
<name>A0A2P7S5T7_9HYPH</name>
<gene>
    <name evidence="4" type="ORF">C7I85_20810</name>
</gene>
<feature type="domain" description="OmpR/PhoB-type" evidence="3">
    <location>
        <begin position="1"/>
        <end position="101"/>
    </location>
</feature>
<dbReference type="InterPro" id="IPR036388">
    <property type="entry name" value="WH-like_DNA-bd_sf"/>
</dbReference>
<organism evidence="4 5">
    <name type="scientific">Pseudaminobacter soli</name>
    <name type="common">ex Li et al. 2025</name>
    <dbReference type="NCBI Taxonomy" id="1295366"/>
    <lineage>
        <taxon>Bacteria</taxon>
        <taxon>Pseudomonadati</taxon>
        <taxon>Pseudomonadota</taxon>
        <taxon>Alphaproteobacteria</taxon>
        <taxon>Hyphomicrobiales</taxon>
        <taxon>Phyllobacteriaceae</taxon>
        <taxon>Pseudaminobacter</taxon>
    </lineage>
</organism>
<dbReference type="GO" id="GO:0000160">
    <property type="term" value="P:phosphorelay signal transduction system"/>
    <property type="evidence" value="ECO:0007669"/>
    <property type="project" value="InterPro"/>
</dbReference>
<sequence length="443" mass="48858">MRAKRFHDLVFDADMLSARRDDGTELRFTRHERALLLNFAGHPGKLLSRAWLMGMLARDGSETSERNIDFLVNRLRTRLSDNARKPRFIATQYGEGYIWIAEPAADTPAAAFLVIGPVYGLDAAASPLAAHVLAALDRALRKSMGPDRPVVSEPGWNRELSPDNVDYSMDVSLHLEGDTLHAAFVLRQVSTRQVISAIRVNIGDAEVSQMAKHVAEQVRKAIWAHLAIPDSADATPVDTPLHLRIHDAAIVLARSLESWRENEMQLAAARAERPDDPTLAIMWGMTLYAKLVMQMQREKLPVSAWRAIEDEIEELAFASLPKVQSNPLLVLGVAKLLMFIGRGHLDLAASLADEAFAKSTAFAAAFAVQGQIRMFKGAIDQSLMLLDKGIELSERGSEFHIYLLVLKCTALLAADDRPALDRVCTELYALPALSFGTAGRPRA</sequence>
<evidence type="ECO:0000256" key="1">
    <source>
        <dbReference type="ARBA" id="ARBA00023125"/>
    </source>
</evidence>
<protein>
    <submittedName>
        <fullName evidence="4">DNA-binding response regulator</fullName>
    </submittedName>
</protein>
<feature type="DNA-binding region" description="OmpR/PhoB-type" evidence="2">
    <location>
        <begin position="1"/>
        <end position="101"/>
    </location>
</feature>
<keyword evidence="1 2" id="KW-0238">DNA-binding</keyword>
<dbReference type="PROSITE" id="PS51755">
    <property type="entry name" value="OMPR_PHOB"/>
    <property type="match status" value="1"/>
</dbReference>
<dbReference type="RefSeq" id="WP_106725946.1">
    <property type="nucleotide sequence ID" value="NZ_PXYL01000012.1"/>
</dbReference>
<dbReference type="GO" id="GO:0006355">
    <property type="term" value="P:regulation of DNA-templated transcription"/>
    <property type="evidence" value="ECO:0007669"/>
    <property type="project" value="InterPro"/>
</dbReference>